<evidence type="ECO:0000259" key="4">
    <source>
        <dbReference type="Pfam" id="PF25973"/>
    </source>
</evidence>
<dbReference type="RefSeq" id="WP_206724930.1">
    <property type="nucleotide sequence ID" value="NZ_CP071090.1"/>
</dbReference>
<feature type="signal peptide" evidence="2">
    <location>
        <begin position="1"/>
        <end position="35"/>
    </location>
</feature>
<feature type="domain" description="CusB-like beta-barrel" evidence="3">
    <location>
        <begin position="210"/>
        <end position="263"/>
    </location>
</feature>
<evidence type="ECO:0000313" key="6">
    <source>
        <dbReference type="Proteomes" id="UP000662747"/>
    </source>
</evidence>
<dbReference type="Pfam" id="PF25973">
    <property type="entry name" value="BSH_CzcB"/>
    <property type="match status" value="1"/>
</dbReference>
<dbReference type="InterPro" id="IPR006143">
    <property type="entry name" value="RND_pump_MFP"/>
</dbReference>
<evidence type="ECO:0000256" key="2">
    <source>
        <dbReference type="SAM" id="SignalP"/>
    </source>
</evidence>
<evidence type="ECO:0000256" key="1">
    <source>
        <dbReference type="ARBA" id="ARBA00009477"/>
    </source>
</evidence>
<dbReference type="Gene3D" id="2.40.50.100">
    <property type="match status" value="1"/>
</dbReference>
<gene>
    <name evidence="5" type="ORF">JY651_51210</name>
</gene>
<evidence type="ECO:0000313" key="5">
    <source>
        <dbReference type="EMBL" id="QSQ23355.1"/>
    </source>
</evidence>
<dbReference type="PANTHER" id="PTHR30469:SF15">
    <property type="entry name" value="HLYD FAMILY OF SECRETION PROTEINS"/>
    <property type="match status" value="1"/>
</dbReference>
<organism evidence="5 6">
    <name type="scientific">Pyxidicoccus parkwayensis</name>
    <dbReference type="NCBI Taxonomy" id="2813578"/>
    <lineage>
        <taxon>Bacteria</taxon>
        <taxon>Pseudomonadati</taxon>
        <taxon>Myxococcota</taxon>
        <taxon>Myxococcia</taxon>
        <taxon>Myxococcales</taxon>
        <taxon>Cystobacterineae</taxon>
        <taxon>Myxococcaceae</taxon>
        <taxon>Pyxidicoccus</taxon>
    </lineage>
</organism>
<dbReference type="Gene3D" id="2.40.30.170">
    <property type="match status" value="1"/>
</dbReference>
<proteinExistence type="inferred from homology"/>
<dbReference type="PROSITE" id="PS51257">
    <property type="entry name" value="PROKAR_LIPOPROTEIN"/>
    <property type="match status" value="1"/>
</dbReference>
<feature type="domain" description="CzcB-like barrel-sandwich hybrid" evidence="4">
    <location>
        <begin position="75"/>
        <end position="199"/>
    </location>
</feature>
<keyword evidence="2" id="KW-0732">Signal</keyword>
<dbReference type="NCBIfam" id="TIGR01730">
    <property type="entry name" value="RND_mfp"/>
    <property type="match status" value="1"/>
</dbReference>
<reference evidence="5 6" key="1">
    <citation type="submission" date="2021-02" db="EMBL/GenBank/DDBJ databases">
        <title>De Novo genome assembly of isolated myxobacteria.</title>
        <authorList>
            <person name="Stevens D.C."/>
        </authorList>
    </citation>
    <scope>NUCLEOTIDE SEQUENCE [LARGE SCALE GENOMIC DNA]</scope>
    <source>
        <strain evidence="6">SCPEA02</strain>
    </source>
</reference>
<evidence type="ECO:0000259" key="3">
    <source>
        <dbReference type="Pfam" id="PF25954"/>
    </source>
</evidence>
<dbReference type="Pfam" id="PF25954">
    <property type="entry name" value="Beta-barrel_RND_2"/>
    <property type="match status" value="1"/>
</dbReference>
<dbReference type="InterPro" id="IPR058792">
    <property type="entry name" value="Beta-barrel_RND_2"/>
</dbReference>
<comment type="similarity">
    <text evidence="1">Belongs to the membrane fusion protein (MFP) (TC 8.A.1) family.</text>
</comment>
<protein>
    <submittedName>
        <fullName evidence="5">Efflux RND transporter periplasmic adaptor subunit</fullName>
    </submittedName>
</protein>
<dbReference type="EMBL" id="CP071090">
    <property type="protein sequence ID" value="QSQ23355.1"/>
    <property type="molecule type" value="Genomic_DNA"/>
</dbReference>
<dbReference type="PANTHER" id="PTHR30469">
    <property type="entry name" value="MULTIDRUG RESISTANCE PROTEIN MDTA"/>
    <property type="match status" value="1"/>
</dbReference>
<accession>A0ABX7NWR5</accession>
<name>A0ABX7NWR5_9BACT</name>
<feature type="chain" id="PRO_5047191787" evidence="2">
    <location>
        <begin position="36"/>
        <end position="377"/>
    </location>
</feature>
<keyword evidence="6" id="KW-1185">Reference proteome</keyword>
<dbReference type="SUPFAM" id="SSF111369">
    <property type="entry name" value="HlyD-like secretion proteins"/>
    <property type="match status" value="1"/>
</dbReference>
<sequence>MVRAPSPTVSAALLGGFAVLLTGLLSSGCSGSASAATTPASSGEAPVRVRLASVVTEEVARPVRASGTLAGKQEVRLSTKVGGVVQTVNSDEGRKVKRGQVLAALDLSEIGPLVAQAREAREKALRDLERVKALHAQQVATLAQLQDATTGYEVADAAWRAAAFNQRQATVLAPSDGRILKRMVEPGEVVSPGQPLFLFASADSGWVVRVGLADRDVVRVQEGDAAEVTLDAYPGRTFPARVSEVASAATPGVGTAEVELALDVRTSGAEAPRLLSGLSAKAVVTPSQRQAVQLVPVEALLEGDGEVASVFTLDGDGRTARRQRVRVAFLSGTDGRAALSEGPGGGTRVITDGVAFLRDGQAVAVVEAPSGGPTSRR</sequence>
<dbReference type="Proteomes" id="UP000662747">
    <property type="component" value="Chromosome"/>
</dbReference>
<dbReference type="Gene3D" id="2.40.420.20">
    <property type="match status" value="1"/>
</dbReference>
<dbReference type="InterPro" id="IPR058647">
    <property type="entry name" value="BSH_CzcB-like"/>
</dbReference>